<evidence type="ECO:0000313" key="1">
    <source>
        <dbReference type="EMBL" id="KAK2865535.1"/>
    </source>
</evidence>
<gene>
    <name evidence="1" type="ORF">Q7C36_001591</name>
</gene>
<dbReference type="Proteomes" id="UP001187315">
    <property type="component" value="Unassembled WGS sequence"/>
</dbReference>
<keyword evidence="2" id="KW-1185">Reference proteome</keyword>
<dbReference type="AlphaFoldDB" id="A0AA88T9Z0"/>
<reference evidence="1" key="1">
    <citation type="submission" date="2023-08" db="EMBL/GenBank/DDBJ databases">
        <title>Pelteobagrus vachellii genome.</title>
        <authorList>
            <person name="Liu H."/>
        </authorList>
    </citation>
    <scope>NUCLEOTIDE SEQUENCE</scope>
    <source>
        <strain evidence="1">PRFRI_2022a</strain>
        <tissue evidence="1">Muscle</tissue>
    </source>
</reference>
<name>A0AA88T9Z0_TACVA</name>
<protein>
    <submittedName>
        <fullName evidence="1">Uncharacterized protein</fullName>
    </submittedName>
</protein>
<proteinExistence type="predicted"/>
<organism evidence="1 2">
    <name type="scientific">Tachysurus vachellii</name>
    <name type="common">Darkbarbel catfish</name>
    <name type="synonym">Pelteobagrus vachellii</name>
    <dbReference type="NCBI Taxonomy" id="175792"/>
    <lineage>
        <taxon>Eukaryota</taxon>
        <taxon>Metazoa</taxon>
        <taxon>Chordata</taxon>
        <taxon>Craniata</taxon>
        <taxon>Vertebrata</taxon>
        <taxon>Euteleostomi</taxon>
        <taxon>Actinopterygii</taxon>
        <taxon>Neopterygii</taxon>
        <taxon>Teleostei</taxon>
        <taxon>Ostariophysi</taxon>
        <taxon>Siluriformes</taxon>
        <taxon>Bagridae</taxon>
        <taxon>Tachysurus</taxon>
    </lineage>
</organism>
<dbReference type="EMBL" id="JAVHJS010000002">
    <property type="protein sequence ID" value="KAK2865535.1"/>
    <property type="molecule type" value="Genomic_DNA"/>
</dbReference>
<sequence length="94" mass="11234">MHTYTLFYTAVSYLLVKWPSHGIRPLFSLSSTFNLVFFGQKPLFSYETWHLFVFVFERLDEYRDSNRRNQFSFNRAVDNLQGQAVPQDKTGKER</sequence>
<accession>A0AA88T9Z0</accession>
<comment type="caution">
    <text evidence="1">The sequence shown here is derived from an EMBL/GenBank/DDBJ whole genome shotgun (WGS) entry which is preliminary data.</text>
</comment>
<evidence type="ECO:0000313" key="2">
    <source>
        <dbReference type="Proteomes" id="UP001187315"/>
    </source>
</evidence>